<proteinExistence type="inferred from homology"/>
<keyword evidence="11" id="KW-0325">Glycoprotein</keyword>
<evidence type="ECO:0000256" key="15">
    <source>
        <dbReference type="ARBA" id="ARBA00064300"/>
    </source>
</evidence>
<dbReference type="GO" id="GO:0042048">
    <property type="term" value="P:olfactory behavior"/>
    <property type="evidence" value="ECO:0007669"/>
    <property type="project" value="TreeGrafter"/>
</dbReference>
<dbReference type="AlphaFoldDB" id="A0A9P1IZ66"/>
<feature type="transmembrane region" description="Helical" evidence="19">
    <location>
        <begin position="21"/>
        <end position="43"/>
    </location>
</feature>
<evidence type="ECO:0000256" key="4">
    <source>
        <dbReference type="ARBA" id="ARBA00022606"/>
    </source>
</evidence>
<keyword evidence="7 19" id="KW-1133">Transmembrane helix</keyword>
<comment type="subunit">
    <text evidence="15">Interacts with odr-4.</text>
</comment>
<keyword evidence="4" id="KW-0716">Sensory transduction</keyword>
<evidence type="ECO:0000256" key="13">
    <source>
        <dbReference type="ARBA" id="ARBA00054965"/>
    </source>
</evidence>
<evidence type="ECO:0000313" key="21">
    <source>
        <dbReference type="Proteomes" id="UP001152747"/>
    </source>
</evidence>
<evidence type="ECO:0000256" key="14">
    <source>
        <dbReference type="ARBA" id="ARBA00061678"/>
    </source>
</evidence>
<keyword evidence="6" id="KW-0552">Olfaction</keyword>
<evidence type="ECO:0000256" key="9">
    <source>
        <dbReference type="ARBA" id="ARBA00023136"/>
    </source>
</evidence>
<dbReference type="GO" id="GO:0006935">
    <property type="term" value="P:chemotaxis"/>
    <property type="evidence" value="ECO:0007669"/>
    <property type="project" value="UniProtKB-KW"/>
</dbReference>
<comment type="caution">
    <text evidence="20">The sequence shown here is derived from an EMBL/GenBank/DDBJ whole genome shotgun (WGS) entry which is preliminary data.</text>
</comment>
<evidence type="ECO:0000256" key="11">
    <source>
        <dbReference type="ARBA" id="ARBA00023180"/>
    </source>
</evidence>
<reference evidence="20" key="1">
    <citation type="submission" date="2022-11" db="EMBL/GenBank/DDBJ databases">
        <authorList>
            <person name="Kikuchi T."/>
        </authorList>
    </citation>
    <scope>NUCLEOTIDE SEQUENCE</scope>
    <source>
        <strain evidence="20">PS1010</strain>
    </source>
</reference>
<accession>A0A9P1IZ66</accession>
<evidence type="ECO:0000256" key="6">
    <source>
        <dbReference type="ARBA" id="ARBA00022725"/>
    </source>
</evidence>
<comment type="similarity">
    <text evidence="14">Belongs to the nematode receptor-like protein str family.</text>
</comment>
<dbReference type="OrthoDB" id="2101615at2759"/>
<keyword evidence="21" id="KW-1185">Reference proteome</keyword>
<evidence type="ECO:0000256" key="8">
    <source>
        <dbReference type="ARBA" id="ARBA00023069"/>
    </source>
</evidence>
<comment type="subcellular location">
    <subcellularLocation>
        <location evidence="1">Cell projection</location>
        <location evidence="1">Cilium membrane</location>
        <topology evidence="1">Multi-pass membrane protein</topology>
    </subcellularLocation>
</comment>
<evidence type="ECO:0000313" key="20">
    <source>
        <dbReference type="EMBL" id="CAI5453739.1"/>
    </source>
</evidence>
<dbReference type="GO" id="GO:0060170">
    <property type="term" value="C:ciliary membrane"/>
    <property type="evidence" value="ECO:0007669"/>
    <property type="project" value="UniProtKB-SubCell"/>
</dbReference>
<keyword evidence="2" id="KW-1003">Cell membrane</keyword>
<dbReference type="PANTHER" id="PTHR22943:SF242">
    <property type="entry name" value="SEVEN TM RECEPTOR"/>
    <property type="match status" value="1"/>
</dbReference>
<evidence type="ECO:0000256" key="7">
    <source>
        <dbReference type="ARBA" id="ARBA00022989"/>
    </source>
</evidence>
<evidence type="ECO:0000256" key="5">
    <source>
        <dbReference type="ARBA" id="ARBA00022692"/>
    </source>
</evidence>
<evidence type="ECO:0000256" key="17">
    <source>
        <dbReference type="ARBA" id="ARBA00078653"/>
    </source>
</evidence>
<dbReference type="InterPro" id="IPR019428">
    <property type="entry name" value="7TM_GPCR_serpentine_rcpt_Str"/>
</dbReference>
<keyword evidence="9 19" id="KW-0472">Membrane</keyword>
<dbReference type="Pfam" id="PF10326">
    <property type="entry name" value="7TM_GPCR_Str"/>
    <property type="match status" value="1"/>
</dbReference>
<feature type="transmembrane region" description="Helical" evidence="19">
    <location>
        <begin position="109"/>
        <end position="133"/>
    </location>
</feature>
<dbReference type="Proteomes" id="UP001152747">
    <property type="component" value="Unassembled WGS sequence"/>
</dbReference>
<name>A0A9P1IZ66_9PELO</name>
<dbReference type="SUPFAM" id="SSF81321">
    <property type="entry name" value="Family A G protein-coupled receptor-like"/>
    <property type="match status" value="1"/>
</dbReference>
<sequence>MFLIWLILTKINKKIGSYKNLMLSFAIYSMIYAVIEISTQPVMHSKGTIFILFVDSFFKNYMGFGIILLSVYIGTFGLCISLLSCHFIYRYLAVVHPSTLVFLEGRKLFLLFIPSIIFSGIWTTTGYFCLYPSELKSKLLNETIYENYGVNIFDTPNLSLLYYLIDKNGKIKIYSDCILFIVAQIIMGICLTTMIFCGSKCHKALQGVSNMSERTRNLNKQLLLTLVVQTLVPLCTMFTPVAFLFIFPIFSIELGTWANAPGIFAGIYPALDALIVMFMIRDFRDVVLCKSRERKINISSSDGKLQNSSSFK</sequence>
<dbReference type="GO" id="GO:0038022">
    <property type="term" value="F:G protein-coupled olfactory receptor activity"/>
    <property type="evidence" value="ECO:0007669"/>
    <property type="project" value="TreeGrafter"/>
</dbReference>
<keyword evidence="3" id="KW-0145">Chemotaxis</keyword>
<feature type="transmembrane region" description="Helical" evidence="19">
    <location>
        <begin position="262"/>
        <end position="280"/>
    </location>
</feature>
<keyword evidence="5 19" id="KW-0812">Transmembrane</keyword>
<organism evidence="20 21">
    <name type="scientific">Caenorhabditis angaria</name>
    <dbReference type="NCBI Taxonomy" id="860376"/>
    <lineage>
        <taxon>Eukaryota</taxon>
        <taxon>Metazoa</taxon>
        <taxon>Ecdysozoa</taxon>
        <taxon>Nematoda</taxon>
        <taxon>Chromadorea</taxon>
        <taxon>Rhabditida</taxon>
        <taxon>Rhabditina</taxon>
        <taxon>Rhabditomorpha</taxon>
        <taxon>Rhabditoidea</taxon>
        <taxon>Rhabditidae</taxon>
        <taxon>Peloderinae</taxon>
        <taxon>Caenorhabditis</taxon>
    </lineage>
</organism>
<gene>
    <name evidence="20" type="ORF">CAMP_LOCUS16376</name>
</gene>
<evidence type="ECO:0000256" key="1">
    <source>
        <dbReference type="ARBA" id="ARBA00004272"/>
    </source>
</evidence>
<dbReference type="Gene3D" id="1.20.1070.10">
    <property type="entry name" value="Rhodopsin 7-helix transmembrane proteins"/>
    <property type="match status" value="1"/>
</dbReference>
<evidence type="ECO:0000256" key="18">
    <source>
        <dbReference type="ARBA" id="ARBA00082489"/>
    </source>
</evidence>
<evidence type="ECO:0000256" key="12">
    <source>
        <dbReference type="ARBA" id="ARBA00023273"/>
    </source>
</evidence>
<evidence type="ECO:0000256" key="16">
    <source>
        <dbReference type="ARBA" id="ARBA00067967"/>
    </source>
</evidence>
<dbReference type="PANTHER" id="PTHR22943">
    <property type="entry name" value="7-TRANSMEMBRANE DOMAIN RECEPTOR C.ELEGANS"/>
    <property type="match status" value="1"/>
</dbReference>
<protein>
    <recommendedName>
        <fullName evidence="16">Serpentine receptor class r-10</fullName>
    </recommendedName>
    <alternativeName>
        <fullName evidence="17">Odorant response abnormal protein 10</fullName>
    </alternativeName>
    <alternativeName>
        <fullName evidence="18">Olfactory receptor 10</fullName>
    </alternativeName>
</protein>
<feature type="transmembrane region" description="Helical" evidence="19">
    <location>
        <begin position="178"/>
        <end position="201"/>
    </location>
</feature>
<evidence type="ECO:0000256" key="3">
    <source>
        <dbReference type="ARBA" id="ARBA00022500"/>
    </source>
</evidence>
<evidence type="ECO:0000256" key="19">
    <source>
        <dbReference type="SAM" id="Phobius"/>
    </source>
</evidence>
<keyword evidence="8" id="KW-0969">Cilium</keyword>
<dbReference type="EMBL" id="CANHGI010000005">
    <property type="protein sequence ID" value="CAI5453739.1"/>
    <property type="molecule type" value="Genomic_DNA"/>
</dbReference>
<evidence type="ECO:0000256" key="10">
    <source>
        <dbReference type="ARBA" id="ARBA00023170"/>
    </source>
</evidence>
<feature type="transmembrane region" description="Helical" evidence="19">
    <location>
        <begin position="63"/>
        <end position="89"/>
    </location>
</feature>
<keyword evidence="10" id="KW-0675">Receptor</keyword>
<keyword evidence="12" id="KW-0966">Cell projection</keyword>
<feature type="transmembrane region" description="Helical" evidence="19">
    <location>
        <begin position="222"/>
        <end position="250"/>
    </location>
</feature>
<dbReference type="FunFam" id="1.20.1070.10:FF:000128">
    <property type="entry name" value="Seven TM Receptor"/>
    <property type="match status" value="1"/>
</dbReference>
<comment type="function">
    <text evidence="13">An odorant receptor which affects chemotaxis to the volatile odorant diacetyl. Specifies AWA neuronal cell fate via the odr-7 pathway.</text>
</comment>
<evidence type="ECO:0000256" key="2">
    <source>
        <dbReference type="ARBA" id="ARBA00022475"/>
    </source>
</evidence>